<feature type="non-terminal residue" evidence="7">
    <location>
        <position position="1"/>
    </location>
</feature>
<dbReference type="GO" id="GO:0016272">
    <property type="term" value="C:prefoldin complex"/>
    <property type="evidence" value="ECO:0007669"/>
    <property type="project" value="InterPro"/>
</dbReference>
<dbReference type="InterPro" id="IPR002777">
    <property type="entry name" value="PFD_beta-like"/>
</dbReference>
<evidence type="ECO:0000313" key="6">
    <source>
        <dbReference type="EMBL" id="PAA83791.1"/>
    </source>
</evidence>
<feature type="coiled-coil region" evidence="4">
    <location>
        <begin position="103"/>
        <end position="130"/>
    </location>
</feature>
<comment type="function">
    <text evidence="3">Binds specifically to cytosolic chaperonin (c-CPN) and transfers target proteins to it. Binds to nascent polypeptide chain and promotes folding in an environment in which there are many competing pathways for nonnative proteins.</text>
</comment>
<dbReference type="FunFam" id="1.10.287.370:FF:000002">
    <property type="entry name" value="Prefoldin subunit 2"/>
    <property type="match status" value="1"/>
</dbReference>
<dbReference type="GO" id="GO:0006457">
    <property type="term" value="P:protein folding"/>
    <property type="evidence" value="ECO:0007669"/>
    <property type="project" value="InterPro"/>
</dbReference>
<evidence type="ECO:0000313" key="9">
    <source>
        <dbReference type="Proteomes" id="UP000215902"/>
    </source>
</evidence>
<sequence length="171" mass="18305">EVKLALKISNMSTSAVSNSSGSSGAAPSKKNVQEAVNQFNVLREEQRQIGMRINQMEMEAREFGLVIDVLEKVQPDRKCYRMVGSVLVERTAGEVLPTLSTNREQMLALVEQMKQRLEDKGRELNEFKEKHGIRLAGERPSDAAAAGGSGGSSGSNKPDGDSGSGGGVLVA</sequence>
<comment type="similarity">
    <text evidence="1">Belongs to the prefoldin subunit beta family.</text>
</comment>
<dbReference type="Pfam" id="PF01920">
    <property type="entry name" value="Prefoldin_2"/>
    <property type="match status" value="1"/>
</dbReference>
<gene>
    <name evidence="8" type="ORF">BOX15_Mlig000929g2</name>
    <name evidence="6" type="ORF">BOX15_Mlig001253g1</name>
    <name evidence="7" type="ORF">BOX15_Mlig002231g1</name>
</gene>
<dbReference type="PANTHER" id="PTHR13303">
    <property type="entry name" value="PREFOLDIN SUBUNIT 2"/>
    <property type="match status" value="1"/>
</dbReference>
<dbReference type="SUPFAM" id="SSF46579">
    <property type="entry name" value="Prefoldin"/>
    <property type="match status" value="1"/>
</dbReference>
<dbReference type="CDD" id="cd23163">
    <property type="entry name" value="Prefoldin_2"/>
    <property type="match status" value="1"/>
</dbReference>
<dbReference type="EMBL" id="NIVC01000362">
    <property type="protein sequence ID" value="PAA84765.1"/>
    <property type="molecule type" value="Genomic_DNA"/>
</dbReference>
<feature type="region of interest" description="Disordered" evidence="5">
    <location>
        <begin position="130"/>
        <end position="171"/>
    </location>
</feature>
<evidence type="ECO:0000256" key="3">
    <source>
        <dbReference type="ARBA" id="ARBA00024667"/>
    </source>
</evidence>
<keyword evidence="2" id="KW-0143">Chaperone</keyword>
<dbReference type="AlphaFoldDB" id="A0A267GCQ8"/>
<dbReference type="EMBL" id="NIVC01000405">
    <property type="protein sequence ID" value="PAA83811.1"/>
    <property type="molecule type" value="Genomic_DNA"/>
</dbReference>
<dbReference type="Proteomes" id="UP000215902">
    <property type="component" value="Unassembled WGS sequence"/>
</dbReference>
<evidence type="ECO:0000256" key="1">
    <source>
        <dbReference type="ARBA" id="ARBA00008045"/>
    </source>
</evidence>
<keyword evidence="9" id="KW-1185">Reference proteome</keyword>
<feature type="compositionally biased region" description="Basic and acidic residues" evidence="5">
    <location>
        <begin position="130"/>
        <end position="141"/>
    </location>
</feature>
<dbReference type="Gene3D" id="1.10.287.370">
    <property type="match status" value="1"/>
</dbReference>
<protein>
    <recommendedName>
        <fullName evidence="10">Prefoldin subunit 2</fullName>
    </recommendedName>
</protein>
<evidence type="ECO:0000256" key="4">
    <source>
        <dbReference type="SAM" id="Coils"/>
    </source>
</evidence>
<dbReference type="GO" id="GO:0051082">
    <property type="term" value="F:unfolded protein binding"/>
    <property type="evidence" value="ECO:0007669"/>
    <property type="project" value="InterPro"/>
</dbReference>
<evidence type="ECO:0000313" key="7">
    <source>
        <dbReference type="EMBL" id="PAA83811.1"/>
    </source>
</evidence>
<evidence type="ECO:0000256" key="5">
    <source>
        <dbReference type="SAM" id="MobiDB-lite"/>
    </source>
</evidence>
<comment type="caution">
    <text evidence="7">The sequence shown here is derived from an EMBL/GenBank/DDBJ whole genome shotgun (WGS) entry which is preliminary data.</text>
</comment>
<evidence type="ECO:0008006" key="10">
    <source>
        <dbReference type="Google" id="ProtNLM"/>
    </source>
</evidence>
<keyword evidence="4" id="KW-0175">Coiled coil</keyword>
<organism evidence="7 9">
    <name type="scientific">Macrostomum lignano</name>
    <dbReference type="NCBI Taxonomy" id="282301"/>
    <lineage>
        <taxon>Eukaryota</taxon>
        <taxon>Metazoa</taxon>
        <taxon>Spiralia</taxon>
        <taxon>Lophotrochozoa</taxon>
        <taxon>Platyhelminthes</taxon>
        <taxon>Rhabditophora</taxon>
        <taxon>Macrostomorpha</taxon>
        <taxon>Macrostomida</taxon>
        <taxon>Macrostomidae</taxon>
        <taxon>Macrostomum</taxon>
    </lineage>
</organism>
<accession>A0A267GCQ8</accession>
<dbReference type="STRING" id="282301.A0A267GCQ8"/>
<feature type="compositionally biased region" description="Gly residues" evidence="5">
    <location>
        <begin position="162"/>
        <end position="171"/>
    </location>
</feature>
<dbReference type="OrthoDB" id="29646at2759"/>
<dbReference type="EMBL" id="NIVC01000405">
    <property type="protein sequence ID" value="PAA83791.1"/>
    <property type="molecule type" value="Genomic_DNA"/>
</dbReference>
<reference evidence="7 9" key="1">
    <citation type="submission" date="2017-06" db="EMBL/GenBank/DDBJ databases">
        <title>A platform for efficient transgenesis in Macrostomum lignano, a flatworm model organism for stem cell research.</title>
        <authorList>
            <person name="Berezikov E."/>
        </authorList>
    </citation>
    <scope>NUCLEOTIDE SEQUENCE [LARGE SCALE GENOMIC DNA]</scope>
    <source>
        <strain evidence="7">DV1</strain>
        <tissue evidence="7">Whole organism</tissue>
    </source>
</reference>
<name>A0A267GCQ8_9PLAT</name>
<evidence type="ECO:0000256" key="2">
    <source>
        <dbReference type="ARBA" id="ARBA00023186"/>
    </source>
</evidence>
<dbReference type="InterPro" id="IPR009053">
    <property type="entry name" value="Prefoldin"/>
</dbReference>
<dbReference type="InterPro" id="IPR027235">
    <property type="entry name" value="PFD2"/>
</dbReference>
<evidence type="ECO:0000313" key="8">
    <source>
        <dbReference type="EMBL" id="PAA84765.1"/>
    </source>
</evidence>
<proteinExistence type="inferred from homology"/>